<dbReference type="GO" id="GO:0030366">
    <property type="term" value="F:molybdopterin synthase activity"/>
    <property type="evidence" value="ECO:0007669"/>
    <property type="project" value="UniProtKB-UniRule"/>
</dbReference>
<dbReference type="InterPro" id="IPR010038">
    <property type="entry name" value="MoaD_arc-typ"/>
</dbReference>
<evidence type="ECO:0000256" key="1">
    <source>
        <dbReference type="ARBA" id="ARBA00005046"/>
    </source>
</evidence>
<feature type="modified residue" description="1-thioglycine; alternate" evidence="6">
    <location>
        <position position="83"/>
    </location>
</feature>
<comment type="caution">
    <text evidence="7">The sequence shown here is derived from an EMBL/GenBank/DDBJ whole genome shotgun (WGS) entry which is preliminary data.</text>
</comment>
<keyword evidence="4 6" id="KW-0547">Nucleotide-binding</keyword>
<keyword evidence="8" id="KW-1185">Reference proteome</keyword>
<dbReference type="NCBIfam" id="TIGR01682">
    <property type="entry name" value="moaD"/>
    <property type="match status" value="1"/>
</dbReference>
<evidence type="ECO:0000313" key="8">
    <source>
        <dbReference type="Proteomes" id="UP000075714"/>
    </source>
</evidence>
<dbReference type="Pfam" id="PF02597">
    <property type="entry name" value="ThiS"/>
    <property type="match status" value="1"/>
</dbReference>
<dbReference type="Gene3D" id="3.10.20.30">
    <property type="match status" value="1"/>
</dbReference>
<accession>A0A150H0I6</accession>
<dbReference type="UniPathway" id="UPA00344"/>
<dbReference type="GO" id="GO:1990140">
    <property type="term" value="C:molybdopterin synthase complex"/>
    <property type="evidence" value="ECO:0007669"/>
    <property type="project" value="UniProtKB-UniRule"/>
</dbReference>
<evidence type="ECO:0000256" key="2">
    <source>
        <dbReference type="ARBA" id="ARBA00022490"/>
    </source>
</evidence>
<dbReference type="AlphaFoldDB" id="A0A150H0I6"/>
<dbReference type="CDD" id="cd00754">
    <property type="entry name" value="Ubl_MoaD"/>
    <property type="match status" value="1"/>
</dbReference>
<gene>
    <name evidence="7" type="ORF">GPECTOR_2g1041</name>
</gene>
<reference evidence="8" key="1">
    <citation type="journal article" date="2016" name="Nat. Commun.">
        <title>The Gonium pectorale genome demonstrates co-option of cell cycle regulation during the evolution of multicellularity.</title>
        <authorList>
            <person name="Hanschen E.R."/>
            <person name="Marriage T.N."/>
            <person name="Ferris P.J."/>
            <person name="Hamaji T."/>
            <person name="Toyoda A."/>
            <person name="Fujiyama A."/>
            <person name="Neme R."/>
            <person name="Noguchi H."/>
            <person name="Minakuchi Y."/>
            <person name="Suzuki M."/>
            <person name="Kawai-Toyooka H."/>
            <person name="Smith D.R."/>
            <person name="Sparks H."/>
            <person name="Anderson J."/>
            <person name="Bakaric R."/>
            <person name="Luria V."/>
            <person name="Karger A."/>
            <person name="Kirschner M.W."/>
            <person name="Durand P.M."/>
            <person name="Michod R.E."/>
            <person name="Nozaki H."/>
            <person name="Olson B.J."/>
        </authorList>
    </citation>
    <scope>NUCLEOTIDE SEQUENCE [LARGE SCALE GENOMIC DNA]</scope>
    <source>
        <strain evidence="8">NIES-2863</strain>
    </source>
</reference>
<dbReference type="InterPro" id="IPR003749">
    <property type="entry name" value="ThiS/MoaD-like"/>
</dbReference>
<dbReference type="InterPro" id="IPR044672">
    <property type="entry name" value="MOCS2A"/>
</dbReference>
<evidence type="ECO:0000256" key="6">
    <source>
        <dbReference type="HAMAP-Rule" id="MF_03051"/>
    </source>
</evidence>
<proteinExistence type="inferred from homology"/>
<dbReference type="HAMAP" id="MF_03051">
    <property type="entry name" value="MOCS2A"/>
    <property type="match status" value="1"/>
</dbReference>
<dbReference type="Proteomes" id="UP000075714">
    <property type="component" value="Unassembled WGS sequence"/>
</dbReference>
<dbReference type="PANTHER" id="PTHR33359:SF1">
    <property type="entry name" value="MOLYBDOPTERIN SYNTHASE SULFUR CARRIER SUBUNIT"/>
    <property type="match status" value="1"/>
</dbReference>
<evidence type="ECO:0000256" key="5">
    <source>
        <dbReference type="ARBA" id="ARBA00023150"/>
    </source>
</evidence>
<keyword evidence="2 6" id="KW-0963">Cytoplasm</keyword>
<dbReference type="OrthoDB" id="5531344at2759"/>
<dbReference type="GO" id="GO:1990133">
    <property type="term" value="C:molybdopterin adenylyltransferase complex"/>
    <property type="evidence" value="ECO:0007669"/>
    <property type="project" value="TreeGrafter"/>
</dbReference>
<dbReference type="InterPro" id="IPR016155">
    <property type="entry name" value="Mopterin_synth/thiamin_S_b"/>
</dbReference>
<organism evidence="7 8">
    <name type="scientific">Gonium pectorale</name>
    <name type="common">Green alga</name>
    <dbReference type="NCBI Taxonomy" id="33097"/>
    <lineage>
        <taxon>Eukaryota</taxon>
        <taxon>Viridiplantae</taxon>
        <taxon>Chlorophyta</taxon>
        <taxon>core chlorophytes</taxon>
        <taxon>Chlorophyceae</taxon>
        <taxon>CS clade</taxon>
        <taxon>Chlamydomonadales</taxon>
        <taxon>Volvocaceae</taxon>
        <taxon>Gonium</taxon>
    </lineage>
</organism>
<feature type="modified residue" description="Glycyl adenylate; alternate" evidence="6">
    <location>
        <position position="83"/>
    </location>
</feature>
<dbReference type="InterPro" id="IPR028887">
    <property type="entry name" value="MOCS2A_euk"/>
</dbReference>
<evidence type="ECO:0000256" key="3">
    <source>
        <dbReference type="ARBA" id="ARBA00022553"/>
    </source>
</evidence>
<comment type="PTM">
    <text evidence="6">C-terminal thiocarboxylation occurs in 2 steps, it is first acyl-adenylated (-COAMP) via the hesA/moeB/thiF part of MOCS3, then thiocarboxylated (-COSH) via the rhodanese domain of MOCS3.</text>
</comment>
<comment type="subcellular location">
    <subcellularLocation>
        <location evidence="6">Cytoplasm</location>
    </subcellularLocation>
</comment>
<dbReference type="PANTHER" id="PTHR33359">
    <property type="entry name" value="MOLYBDOPTERIN SYNTHASE SULFUR CARRIER SUBUNIT"/>
    <property type="match status" value="1"/>
</dbReference>
<dbReference type="STRING" id="33097.A0A150H0I6"/>
<dbReference type="FunFam" id="3.10.20.30:FF:000010">
    <property type="entry name" value="Molybdopterin synthase sulfur carrier subunit"/>
    <property type="match status" value="1"/>
</dbReference>
<comment type="pathway">
    <text evidence="1 6">Cofactor biosynthesis; molybdopterin biosynthesis.</text>
</comment>
<comment type="subunit">
    <text evidence="6">Heterotetramer; composed of 2 small (MOCS2A) and 2 large (MOCS2B) subunits.</text>
</comment>
<comment type="similarity">
    <text evidence="6">Belongs to the MoaD family. MOCS2A subfamily.</text>
</comment>
<dbReference type="GO" id="GO:0006777">
    <property type="term" value="P:Mo-molybdopterin cofactor biosynthetic process"/>
    <property type="evidence" value="ECO:0007669"/>
    <property type="project" value="UniProtKB-UniRule"/>
</dbReference>
<evidence type="ECO:0000313" key="7">
    <source>
        <dbReference type="EMBL" id="KXZ55492.1"/>
    </source>
</evidence>
<dbReference type="NCBIfam" id="TIGR01687">
    <property type="entry name" value="moaD_arch"/>
    <property type="match status" value="1"/>
</dbReference>
<dbReference type="SUPFAM" id="SSF54285">
    <property type="entry name" value="MoaD/ThiS"/>
    <property type="match status" value="1"/>
</dbReference>
<dbReference type="GO" id="GO:0000166">
    <property type="term" value="F:nucleotide binding"/>
    <property type="evidence" value="ECO:0007669"/>
    <property type="project" value="UniProtKB-KW"/>
</dbReference>
<keyword evidence="5 6" id="KW-0501">Molybdenum cofactor biosynthesis</keyword>
<name>A0A150H0I6_GONPE</name>
<sequence>MQIKVLYFAKSREVAGIAEQAFNLPDGADTADLLQHIISSHPALESVMKTCVFALNQEYLRPEDKEALKDGDEVAVIPPLSGG</sequence>
<dbReference type="EMBL" id="LSYV01000003">
    <property type="protein sequence ID" value="KXZ55492.1"/>
    <property type="molecule type" value="Genomic_DNA"/>
</dbReference>
<comment type="function">
    <text evidence="6">Acts as a sulfur carrier required for molybdopterin biosynthesis. Component of the molybdopterin synthase complex that catalyzes the conversion of precursor Z into molybdopterin by mediating the incorporation of 2 sulfur atoms into precursor Z to generate a dithiolene group. In the complex, serves as sulfur donor by being thiocarboxylated (-COSH) at its C-terminus by MOCS3. After interaction with MOCS2B, the sulfur is then transferred to precursor Z to form molybdopterin.</text>
</comment>
<keyword evidence="3 6" id="KW-0597">Phosphoprotein</keyword>
<evidence type="ECO:0000256" key="4">
    <source>
        <dbReference type="ARBA" id="ARBA00022741"/>
    </source>
</evidence>
<protein>
    <recommendedName>
        <fullName evidence="6">Molybdopterin synthase sulfur carrier subunit</fullName>
    </recommendedName>
    <alternativeName>
        <fullName evidence="6">Molybdenum cofactor synthesis protein 2 small subunit</fullName>
    </alternativeName>
    <alternativeName>
        <fullName evidence="6">Molybdenum cofactor synthesis protein 2A</fullName>
        <shortName evidence="6">MOCS2A</shortName>
    </alternativeName>
    <alternativeName>
        <fullName evidence="6">Sulfur carrier protein MOCS2A</fullName>
    </alternativeName>
</protein>
<dbReference type="InterPro" id="IPR012675">
    <property type="entry name" value="Beta-grasp_dom_sf"/>
</dbReference>